<feature type="transmembrane region" description="Helical" evidence="1">
    <location>
        <begin position="24"/>
        <end position="42"/>
    </location>
</feature>
<gene>
    <name evidence="2" type="ORF">METZ01_LOCUS339131</name>
</gene>
<sequence length="62" mass="7256">VKRIVHSIPSVFRKPGKTRNASHILWFVGILLFFVGGHMLAYRHLMGQERGDPVSWVESFYW</sequence>
<dbReference type="AlphaFoldDB" id="A0A382QMU9"/>
<feature type="non-terminal residue" evidence="2">
    <location>
        <position position="1"/>
    </location>
</feature>
<accession>A0A382QMU9</accession>
<name>A0A382QMU9_9ZZZZ</name>
<proteinExistence type="predicted"/>
<reference evidence="2" key="1">
    <citation type="submission" date="2018-05" db="EMBL/GenBank/DDBJ databases">
        <authorList>
            <person name="Lanie J.A."/>
            <person name="Ng W.-L."/>
            <person name="Kazmierczak K.M."/>
            <person name="Andrzejewski T.M."/>
            <person name="Davidsen T.M."/>
            <person name="Wayne K.J."/>
            <person name="Tettelin H."/>
            <person name="Glass J.I."/>
            <person name="Rusch D."/>
            <person name="Podicherti R."/>
            <person name="Tsui H.-C.T."/>
            <person name="Winkler M.E."/>
        </authorList>
    </citation>
    <scope>NUCLEOTIDE SEQUENCE</scope>
</reference>
<keyword evidence="1" id="KW-1133">Transmembrane helix</keyword>
<evidence type="ECO:0000313" key="2">
    <source>
        <dbReference type="EMBL" id="SVC86277.1"/>
    </source>
</evidence>
<organism evidence="2">
    <name type="scientific">marine metagenome</name>
    <dbReference type="NCBI Taxonomy" id="408172"/>
    <lineage>
        <taxon>unclassified sequences</taxon>
        <taxon>metagenomes</taxon>
        <taxon>ecological metagenomes</taxon>
    </lineage>
</organism>
<protein>
    <submittedName>
        <fullName evidence="2">Uncharacterized protein</fullName>
    </submittedName>
</protein>
<keyword evidence="1" id="KW-0812">Transmembrane</keyword>
<evidence type="ECO:0000256" key="1">
    <source>
        <dbReference type="SAM" id="Phobius"/>
    </source>
</evidence>
<keyword evidence="1" id="KW-0472">Membrane</keyword>
<dbReference type="EMBL" id="UINC01115331">
    <property type="protein sequence ID" value="SVC86277.1"/>
    <property type="molecule type" value="Genomic_DNA"/>
</dbReference>
<feature type="non-terminal residue" evidence="2">
    <location>
        <position position="62"/>
    </location>
</feature>